<dbReference type="Pfam" id="PF00933">
    <property type="entry name" value="Glyco_hydro_3"/>
    <property type="match status" value="1"/>
</dbReference>
<dbReference type="Gene3D" id="3.40.50.1700">
    <property type="entry name" value="Glycoside hydrolase family 3 C-terminal domain"/>
    <property type="match status" value="1"/>
</dbReference>
<dbReference type="InterPro" id="IPR017853">
    <property type="entry name" value="GH"/>
</dbReference>
<dbReference type="Proteomes" id="UP001567538">
    <property type="component" value="Unassembled WGS sequence"/>
</dbReference>
<reference evidence="6 7" key="1">
    <citation type="submission" date="2024-06" db="EMBL/GenBank/DDBJ databases">
        <title>A chromosome level genome sequence of Diviner's sage (Salvia divinorum).</title>
        <authorList>
            <person name="Ford S.A."/>
            <person name="Ro D.-K."/>
            <person name="Ness R.W."/>
            <person name="Phillips M.A."/>
        </authorList>
    </citation>
    <scope>NUCLEOTIDE SEQUENCE [LARGE SCALE GENOMIC DNA]</scope>
    <source>
        <strain evidence="6">SAF-2024a</strain>
        <tissue evidence="6">Leaf</tissue>
    </source>
</reference>
<dbReference type="PRINTS" id="PR00133">
    <property type="entry name" value="GLHYDRLASE3"/>
</dbReference>
<keyword evidence="1 6" id="KW-0378">Hydrolase</keyword>
<feature type="domain" description="Glycoside hydrolase family 3 N-terminal" evidence="4">
    <location>
        <begin position="47"/>
        <end position="375"/>
    </location>
</feature>
<organism evidence="6 7">
    <name type="scientific">Salvia divinorum</name>
    <name type="common">Maria pastora</name>
    <name type="synonym">Diviner's sage</name>
    <dbReference type="NCBI Taxonomy" id="28513"/>
    <lineage>
        <taxon>Eukaryota</taxon>
        <taxon>Viridiplantae</taxon>
        <taxon>Streptophyta</taxon>
        <taxon>Embryophyta</taxon>
        <taxon>Tracheophyta</taxon>
        <taxon>Spermatophyta</taxon>
        <taxon>Magnoliopsida</taxon>
        <taxon>eudicotyledons</taxon>
        <taxon>Gunneridae</taxon>
        <taxon>Pentapetalae</taxon>
        <taxon>asterids</taxon>
        <taxon>lamiids</taxon>
        <taxon>Lamiales</taxon>
        <taxon>Lamiaceae</taxon>
        <taxon>Nepetoideae</taxon>
        <taxon>Mentheae</taxon>
        <taxon>Salviinae</taxon>
        <taxon>Salvia</taxon>
        <taxon>Salvia subgen. Calosphace</taxon>
    </lineage>
</organism>
<dbReference type="PANTHER" id="PTHR30620">
    <property type="entry name" value="PERIPLASMIC BETA-GLUCOSIDASE-RELATED"/>
    <property type="match status" value="1"/>
</dbReference>
<dbReference type="PANTHER" id="PTHR30620:SF91">
    <property type="entry name" value="BETA-GLUCOSIDASE"/>
    <property type="match status" value="1"/>
</dbReference>
<proteinExistence type="predicted"/>
<dbReference type="Pfam" id="PF01915">
    <property type="entry name" value="Glyco_hydro_3_C"/>
    <property type="match status" value="1"/>
</dbReference>
<keyword evidence="7" id="KW-1185">Reference proteome</keyword>
<comment type="caution">
    <text evidence="6">The sequence shown here is derived from an EMBL/GenBank/DDBJ whole genome shotgun (WGS) entry which is preliminary data.</text>
</comment>
<evidence type="ECO:0000259" key="4">
    <source>
        <dbReference type="Pfam" id="PF00933"/>
    </source>
</evidence>
<dbReference type="FunFam" id="3.20.20.300:FF:000003">
    <property type="entry name" value="Beta-D-glucan exohydrolase isoenzyme ExoI"/>
    <property type="match status" value="1"/>
</dbReference>
<evidence type="ECO:0000256" key="1">
    <source>
        <dbReference type="ARBA" id="ARBA00022801"/>
    </source>
</evidence>
<dbReference type="PROSITE" id="PS51257">
    <property type="entry name" value="PROKAR_LIPOPROTEIN"/>
    <property type="match status" value="1"/>
</dbReference>
<dbReference type="FunFam" id="3.40.50.1700:FF:000002">
    <property type="entry name" value="Glycosyl hydrolase family protein"/>
    <property type="match status" value="1"/>
</dbReference>
<dbReference type="InterPro" id="IPR036962">
    <property type="entry name" value="Glyco_hydro_3_N_sf"/>
</dbReference>
<sequence>MGKAPSILAAILLVGCWISVANAEYKAYQDPKQAVMKRVKDLLSKMTLEEKIGQMTQIDRLVASADVLKKYYIGSVLSGGGSVPSRKASPETWVDMVNGFQKGSLSTRLKIPMLYGIDAVHGHNNVYRATIFPHNVGIGATRDPQLAKRIGTATALEVRATGIPYVFAPCVAVCRDPRWGRCFESYSEDPKLVRAMTEIIPGLQGEIPSNSPKAVPFVAGQQKVVACAKHYVGDGGTTRGRNENNTLASRHDLLGIHMAPYYNAIIKGVASVMVSYSSWNGVKMHTNRDLITGFLKNTLHFRGFVISDWQGIDRITSPPHLNYTYSILAGVGAGIDMIMVPYDYKEFITGLTSLVKRKFIPMSRIDDAVARILRVKFTMGLFEHPLADYSMAKYLGSQEHRELAREAVRKSLVLLKNGGSADEPLIPLPKRASKILVAGTHADNIGCQCGGWTIEWQGLSGNNITPGTTILSGIKNTVNPKTRVVFQENPDSAYVKANKFSYAIVVVGEPPYAETFGDSTNLTLPHPGPSIITNVCASVRCVVVLVTGRPVVIQPYLTQMNALVAAWLPGTEGQGVADVLFGDYGFSGKLPRTWFKTVDQLPMNVGDRHYDPLFPFGYGLTTHPAKAK</sequence>
<protein>
    <submittedName>
        <fullName evidence="6">Beta-glucosidase</fullName>
        <ecNumber evidence="6">3.2.1.21</ecNumber>
    </submittedName>
</protein>
<evidence type="ECO:0000259" key="5">
    <source>
        <dbReference type="Pfam" id="PF01915"/>
    </source>
</evidence>
<dbReference type="AlphaFoldDB" id="A0ABD1GR64"/>
<evidence type="ECO:0000256" key="2">
    <source>
        <dbReference type="ARBA" id="ARBA00023295"/>
    </source>
</evidence>
<dbReference type="GO" id="GO:0008422">
    <property type="term" value="F:beta-glucosidase activity"/>
    <property type="evidence" value="ECO:0007669"/>
    <property type="project" value="UniProtKB-EC"/>
</dbReference>
<dbReference type="InterPro" id="IPR051915">
    <property type="entry name" value="Cellulose_Degrad_GH3"/>
</dbReference>
<accession>A0ABD1GR64</accession>
<dbReference type="SUPFAM" id="SSF52279">
    <property type="entry name" value="Beta-D-glucan exohydrolase, C-terminal domain"/>
    <property type="match status" value="1"/>
</dbReference>
<dbReference type="EMBL" id="JBEAFC010000008">
    <property type="protein sequence ID" value="KAL1545604.1"/>
    <property type="molecule type" value="Genomic_DNA"/>
</dbReference>
<dbReference type="InterPro" id="IPR002772">
    <property type="entry name" value="Glyco_hydro_3_C"/>
</dbReference>
<evidence type="ECO:0000313" key="7">
    <source>
        <dbReference type="Proteomes" id="UP001567538"/>
    </source>
</evidence>
<dbReference type="Gene3D" id="3.20.20.300">
    <property type="entry name" value="Glycoside hydrolase, family 3, N-terminal domain"/>
    <property type="match status" value="1"/>
</dbReference>
<evidence type="ECO:0000256" key="3">
    <source>
        <dbReference type="SAM" id="SignalP"/>
    </source>
</evidence>
<feature type="signal peptide" evidence="3">
    <location>
        <begin position="1"/>
        <end position="23"/>
    </location>
</feature>
<keyword evidence="2 6" id="KW-0326">Glycosidase</keyword>
<name>A0ABD1GR64_SALDI</name>
<dbReference type="InterPro" id="IPR001764">
    <property type="entry name" value="Glyco_hydro_3_N"/>
</dbReference>
<keyword evidence="3" id="KW-0732">Signal</keyword>
<feature type="chain" id="PRO_5044764143" evidence="3">
    <location>
        <begin position="24"/>
        <end position="628"/>
    </location>
</feature>
<gene>
    <name evidence="6" type="ORF">AAHA92_22307</name>
</gene>
<dbReference type="EC" id="3.2.1.21" evidence="6"/>
<dbReference type="SUPFAM" id="SSF51445">
    <property type="entry name" value="(Trans)glycosidases"/>
    <property type="match status" value="1"/>
</dbReference>
<feature type="domain" description="Glycoside hydrolase family 3 C-terminal" evidence="5">
    <location>
        <begin position="412"/>
        <end position="621"/>
    </location>
</feature>
<dbReference type="InterPro" id="IPR036881">
    <property type="entry name" value="Glyco_hydro_3_C_sf"/>
</dbReference>
<evidence type="ECO:0000313" key="6">
    <source>
        <dbReference type="EMBL" id="KAL1545604.1"/>
    </source>
</evidence>